<dbReference type="InterPro" id="IPR007428">
    <property type="entry name" value="MlaA"/>
</dbReference>
<comment type="similarity">
    <text evidence="1">Belongs to the MlaA family.</text>
</comment>
<dbReference type="PANTHER" id="PTHR30035:SF3">
    <property type="entry name" value="INTERMEMBRANE PHOSPHOLIPID TRANSPORT SYSTEM LIPOPROTEIN MLAA"/>
    <property type="match status" value="1"/>
</dbReference>
<proteinExistence type="inferred from homology"/>
<dbReference type="OrthoDB" id="9785326at2"/>
<dbReference type="PANTHER" id="PTHR30035">
    <property type="entry name" value="LIPOPROTEIN VACJ-RELATED"/>
    <property type="match status" value="1"/>
</dbReference>
<dbReference type="AlphaFoldDB" id="A0A2N5CG20"/>
<accession>A0A2N5CG20</accession>
<name>A0A2N5CG20_9BURK</name>
<evidence type="ECO:0000256" key="1">
    <source>
        <dbReference type="ARBA" id="ARBA00010634"/>
    </source>
</evidence>
<evidence type="ECO:0000313" key="5">
    <source>
        <dbReference type="EMBL" id="PLQ01135.1"/>
    </source>
</evidence>
<dbReference type="PRINTS" id="PR01805">
    <property type="entry name" value="VACJLIPOPROT"/>
</dbReference>
<dbReference type="EMBL" id="PJRP01000002">
    <property type="protein sequence ID" value="PLQ01135.1"/>
    <property type="molecule type" value="Genomic_DNA"/>
</dbReference>
<gene>
    <name evidence="5" type="ORF">CYJ10_05400</name>
</gene>
<dbReference type="RefSeq" id="WP_101680507.1">
    <property type="nucleotide sequence ID" value="NZ_PJRP01000002.1"/>
</dbReference>
<protein>
    <submittedName>
        <fullName evidence="5">ABC transporter</fullName>
    </submittedName>
</protein>
<dbReference type="GO" id="GO:0016020">
    <property type="term" value="C:membrane"/>
    <property type="evidence" value="ECO:0007669"/>
    <property type="project" value="InterPro"/>
</dbReference>
<evidence type="ECO:0000256" key="3">
    <source>
        <dbReference type="SAM" id="MobiDB-lite"/>
    </source>
</evidence>
<sequence>MSTFHRLTAASLVALALAGCATGPNANPADPLEPFNRGVSTFNDNLDKYALKPVAEGYQDYIPSPVRAAVGNFFSNVSDVYSAANNLLQGKPSRAAEDTMRVAINSVLGIGGLIDIATPAGLPKYKEDFGQTMGVWGVPSGPYLVLPLFGPSSVRDGTGMVVDRFMDPTTYISPWYASLSVTTVRVVDGRAQLLGATSLIEAAALDKYAFLRDSYLQRREYLIHDGNPPSQDDEDQPQQPQQKAPQDQDDGGKAAPAESGKSDTKTG</sequence>
<feature type="region of interest" description="Disordered" evidence="3">
    <location>
        <begin position="223"/>
        <end position="267"/>
    </location>
</feature>
<reference evidence="5 6" key="1">
    <citation type="submission" date="2017-12" db="EMBL/GenBank/DDBJ databases">
        <title>Genome sequence of the active heterotrophic nitrifier-denitrifier, Cupriavidus pauculus UM1.</title>
        <authorList>
            <person name="Putonti C."/>
            <person name="Castignetti D."/>
        </authorList>
    </citation>
    <scope>NUCLEOTIDE SEQUENCE [LARGE SCALE GENOMIC DNA]</scope>
    <source>
        <strain evidence="5 6">UM1</strain>
    </source>
</reference>
<evidence type="ECO:0000256" key="2">
    <source>
        <dbReference type="ARBA" id="ARBA00022729"/>
    </source>
</evidence>
<dbReference type="PROSITE" id="PS51257">
    <property type="entry name" value="PROKAR_LIPOPROTEIN"/>
    <property type="match status" value="1"/>
</dbReference>
<feature type="signal peptide" evidence="4">
    <location>
        <begin position="1"/>
        <end position="26"/>
    </location>
</feature>
<feature type="chain" id="PRO_5014730084" evidence="4">
    <location>
        <begin position="27"/>
        <end position="267"/>
    </location>
</feature>
<organism evidence="5 6">
    <name type="scientific">Cupriavidus pauculus</name>
    <dbReference type="NCBI Taxonomy" id="82633"/>
    <lineage>
        <taxon>Bacteria</taxon>
        <taxon>Pseudomonadati</taxon>
        <taxon>Pseudomonadota</taxon>
        <taxon>Betaproteobacteria</taxon>
        <taxon>Burkholderiales</taxon>
        <taxon>Burkholderiaceae</taxon>
        <taxon>Cupriavidus</taxon>
    </lineage>
</organism>
<evidence type="ECO:0000313" key="6">
    <source>
        <dbReference type="Proteomes" id="UP000234341"/>
    </source>
</evidence>
<dbReference type="GO" id="GO:0120010">
    <property type="term" value="P:intermembrane phospholipid transfer"/>
    <property type="evidence" value="ECO:0007669"/>
    <property type="project" value="TreeGrafter"/>
</dbReference>
<keyword evidence="2 4" id="KW-0732">Signal</keyword>
<dbReference type="Pfam" id="PF04333">
    <property type="entry name" value="MlaA"/>
    <property type="match status" value="1"/>
</dbReference>
<evidence type="ECO:0000256" key="4">
    <source>
        <dbReference type="SAM" id="SignalP"/>
    </source>
</evidence>
<dbReference type="Proteomes" id="UP000234341">
    <property type="component" value="Unassembled WGS sequence"/>
</dbReference>
<dbReference type="STRING" id="82633.GCA_000974605_04088"/>
<comment type="caution">
    <text evidence="5">The sequence shown here is derived from an EMBL/GenBank/DDBJ whole genome shotgun (WGS) entry which is preliminary data.</text>
</comment>